<dbReference type="RefSeq" id="XP_025022100.1">
    <property type="nucleotide sequence ID" value="XM_025166332.1"/>
</dbReference>
<keyword evidence="6" id="KW-0333">Golgi apparatus</keyword>
<comment type="subcellular location">
    <subcellularLocation>
        <location evidence="2">Cytoplasmic vesicle</location>
        <location evidence="2">Secretory vesicle</location>
        <location evidence="2">Acrosome</location>
    </subcellularLocation>
    <subcellularLocation>
        <location evidence="3">Golgi apparatus membrane</location>
        <topology evidence="3">Peripheral membrane protein</topology>
    </subcellularLocation>
    <subcellularLocation>
        <location evidence="1">Golgi apparatus</location>
        <location evidence="1">trans-Golgi network membrane</location>
    </subcellularLocation>
</comment>
<evidence type="ECO:0000313" key="17">
    <source>
        <dbReference type="Proteomes" id="UP000695026"/>
    </source>
</evidence>
<keyword evidence="7 14" id="KW-0175">Coiled coil</keyword>
<dbReference type="InterPro" id="IPR051952">
    <property type="entry name" value="Golgi-autophagy_related"/>
</dbReference>
<protein>
    <recommendedName>
        <fullName evidence="10">Golgin subfamily A member 1</fullName>
    </recommendedName>
    <alternativeName>
        <fullName evidence="11">Golgin-97</fullName>
    </alternativeName>
</protein>
<evidence type="ECO:0000256" key="3">
    <source>
        <dbReference type="ARBA" id="ARBA00004395"/>
    </source>
</evidence>
<name>A0A9F5MSC6_PYTBI</name>
<dbReference type="GO" id="GO:0000139">
    <property type="term" value="C:Golgi membrane"/>
    <property type="evidence" value="ECO:0007669"/>
    <property type="project" value="UniProtKB-SubCell"/>
</dbReference>
<dbReference type="Pfam" id="PF01465">
    <property type="entry name" value="GRIP"/>
    <property type="match status" value="1"/>
</dbReference>
<evidence type="ECO:0000256" key="9">
    <source>
        <dbReference type="ARBA" id="ARBA00023329"/>
    </source>
</evidence>
<dbReference type="PANTHER" id="PTHR23157">
    <property type="entry name" value="GRIP AND COILED-COIL DOMAIN-CONTAINING PROTEIN 1"/>
    <property type="match status" value="1"/>
</dbReference>
<keyword evidence="17" id="KW-1185">Reference proteome</keyword>
<evidence type="ECO:0000256" key="1">
    <source>
        <dbReference type="ARBA" id="ARBA00004198"/>
    </source>
</evidence>
<proteinExistence type="predicted"/>
<feature type="region of interest" description="Disordered" evidence="15">
    <location>
        <begin position="1"/>
        <end position="60"/>
    </location>
</feature>
<feature type="coiled-coil region" evidence="14">
    <location>
        <begin position="676"/>
        <end position="717"/>
    </location>
</feature>
<evidence type="ECO:0000256" key="15">
    <source>
        <dbReference type="SAM" id="MobiDB-lite"/>
    </source>
</evidence>
<evidence type="ECO:0000256" key="10">
    <source>
        <dbReference type="ARBA" id="ARBA00070165"/>
    </source>
</evidence>
<evidence type="ECO:0000256" key="14">
    <source>
        <dbReference type="SAM" id="Coils"/>
    </source>
</evidence>
<dbReference type="GeneID" id="103067429"/>
<evidence type="ECO:0000256" key="11">
    <source>
        <dbReference type="ARBA" id="ARBA00078935"/>
    </source>
</evidence>
<evidence type="ECO:0000256" key="2">
    <source>
        <dbReference type="ARBA" id="ARBA00004218"/>
    </source>
</evidence>
<reference evidence="18" key="1">
    <citation type="submission" date="2025-08" db="UniProtKB">
        <authorList>
            <consortium name="RefSeq"/>
        </authorList>
    </citation>
    <scope>IDENTIFICATION</scope>
    <source>
        <tissue evidence="18">Liver</tissue>
    </source>
</reference>
<dbReference type="OrthoDB" id="5848685at2759"/>
<evidence type="ECO:0000313" key="18">
    <source>
        <dbReference type="RefSeq" id="XP_025022100.1"/>
    </source>
</evidence>
<dbReference type="SMART" id="SM00755">
    <property type="entry name" value="Grip"/>
    <property type="match status" value="1"/>
</dbReference>
<dbReference type="InterPro" id="IPR000237">
    <property type="entry name" value="GRIP_dom"/>
</dbReference>
<comment type="subunit">
    <text evidence="13">Interacts with RAB6A. Directly interacts with TBC1D23. Interacts with FAM91A1; this interaction may be mediated by TBC1D23. Interacts with ARL1; this interaction recruits Golgin-97/GOLGA1 onto the Golgi apparatus.</text>
</comment>
<evidence type="ECO:0000259" key="16">
    <source>
        <dbReference type="PROSITE" id="PS50913"/>
    </source>
</evidence>
<sequence length="819" mass="93977">MFAKLKKKIADEAATAPRPGGPARMPRSISKESVTSVGADSGDDFPSDGSSSREDLSSQLFRRNEQIRKLEVKLSDYAEQVRNLQKIKEKLENALETHQDSFVKKLQEQNETHQTSIAKMAEGMTLALEKKDQEWREKLSHLEKAAKQERKLLSTQLQEMREQSLNLFQKRDEIDELEGFQQQELAKVKHMLLKKEESLAQMERELGSSTQELLQTREELQASQALSSRLCREVQKLQQQQVDLETERDELKDAGESAENKITTLEERSQELQAYIQRLSVDLKNAQLATSGSEKRLEMLQGEQESLKLEFEEQRQKMVAQAEEKTQLVGQLQEKVALLEKRLEGSLSGDEHFRELFREKSTLEQSLEDTRQELLAAQTGHKESISLMETQINQLNCRLATEEARLSEKEESICHLQESSSQQLKDLERALQLAKEAVTKSQDEIKDKELQIQKLQADLELESIKSQEDLSSVRSQWMEQVGQLERQVAALEAAQKLERGAALQNSSQLEKENTELKEQCRDLERSLRQQESELERVKVELSSSAEIIQTLEETRKQQVADLTVLLQEKDQQIADQTDSLLKQEEEAKSLRQEHDLLLLQVHQLQSCQGQAAEKEAAMEEQLRVFQTQLQEQQERLLAREKQAAVLELASMALEDHLHLSEDGEAEPNGELVSSDVIQLQKENRDLEQQIAEKNKMIKQLQQRMAELKKTLQKELKIRPDGEVPEVPTAALTVTNNSDLSDSREINFEYLKHVVLKFMSCRESEALHLIKALSVLLNFSPEEENMVKETLEYKMSWFGSKPLPRGSIRPSISNPRMTWS</sequence>
<accession>A0A9F5MSC6</accession>
<dbReference type="PROSITE" id="PS50913">
    <property type="entry name" value="GRIP"/>
    <property type="match status" value="1"/>
</dbReference>
<feature type="compositionally biased region" description="Basic and acidic residues" evidence="15">
    <location>
        <begin position="51"/>
        <end position="60"/>
    </location>
</feature>
<feature type="coiled-coil region" evidence="14">
    <location>
        <begin position="143"/>
        <end position="635"/>
    </location>
</feature>
<evidence type="ECO:0000256" key="8">
    <source>
        <dbReference type="ARBA" id="ARBA00023136"/>
    </source>
</evidence>
<dbReference type="Gene3D" id="1.10.220.60">
    <property type="entry name" value="GRIP domain"/>
    <property type="match status" value="1"/>
</dbReference>
<evidence type="ECO:0000256" key="12">
    <source>
        <dbReference type="ARBA" id="ARBA00093371"/>
    </source>
</evidence>
<feature type="domain" description="GRIP" evidence="16">
    <location>
        <begin position="740"/>
        <end position="789"/>
    </location>
</feature>
<organism evidence="17 18">
    <name type="scientific">Python bivittatus</name>
    <name type="common">Burmese python</name>
    <name type="synonym">Python molurus bivittatus</name>
    <dbReference type="NCBI Taxonomy" id="176946"/>
    <lineage>
        <taxon>Eukaryota</taxon>
        <taxon>Metazoa</taxon>
        <taxon>Chordata</taxon>
        <taxon>Craniata</taxon>
        <taxon>Vertebrata</taxon>
        <taxon>Euteleostomi</taxon>
        <taxon>Lepidosauria</taxon>
        <taxon>Squamata</taxon>
        <taxon>Bifurcata</taxon>
        <taxon>Unidentata</taxon>
        <taxon>Episquamata</taxon>
        <taxon>Toxicofera</taxon>
        <taxon>Serpentes</taxon>
        <taxon>Henophidia</taxon>
        <taxon>Pythonidae</taxon>
        <taxon>Python</taxon>
    </lineage>
</organism>
<dbReference type="PANTHER" id="PTHR23157:SF24">
    <property type="entry name" value="GOLGIN SUBFAMILY A MEMBER 1"/>
    <property type="match status" value="1"/>
</dbReference>
<keyword evidence="5" id="KW-0013">ADP-ribosylation</keyword>
<feature type="coiled-coil region" evidence="14">
    <location>
        <begin position="67"/>
        <end position="108"/>
    </location>
</feature>
<evidence type="ECO:0000256" key="7">
    <source>
        <dbReference type="ARBA" id="ARBA00023054"/>
    </source>
</evidence>
<dbReference type="OMA" id="GNCIIMD"/>
<dbReference type="CTD" id="2800"/>
<evidence type="ECO:0000256" key="4">
    <source>
        <dbReference type="ARBA" id="ARBA00022553"/>
    </source>
</evidence>
<dbReference type="AlphaFoldDB" id="A0A9F5MSC6"/>
<gene>
    <name evidence="18" type="primary">GOLGA1</name>
</gene>
<evidence type="ECO:0000256" key="6">
    <source>
        <dbReference type="ARBA" id="ARBA00023034"/>
    </source>
</evidence>
<dbReference type="GO" id="GO:0005802">
    <property type="term" value="C:trans-Golgi network"/>
    <property type="evidence" value="ECO:0007669"/>
    <property type="project" value="UniProtKB-ARBA"/>
</dbReference>
<dbReference type="FunFam" id="1.10.220.60:FF:000002">
    <property type="entry name" value="Golgin subfamily A member 1"/>
    <property type="match status" value="1"/>
</dbReference>
<keyword evidence="9" id="KW-0968">Cytoplasmic vesicle</keyword>
<comment type="function">
    <text evidence="12">Involved in vesicular trafficking at the Golgi apparatus level. Involved in endosome-to-Golgi trafficking. Mechanistically, captures transport vesicles arriving from endosomes via the protein TBC1D23. Recognized vesicles are then tethered to the trans-Golgi before subsequent SNARE engagement and vesicle fusion. Selectively regulates E-cadherin transport from the trans-Golgi network in tubulovesicular carriers.</text>
</comment>
<evidence type="ECO:0000256" key="13">
    <source>
        <dbReference type="ARBA" id="ARBA00093537"/>
    </source>
</evidence>
<keyword evidence="8" id="KW-0472">Membrane</keyword>
<dbReference type="Proteomes" id="UP000695026">
    <property type="component" value="Unplaced"/>
</dbReference>
<evidence type="ECO:0000256" key="5">
    <source>
        <dbReference type="ARBA" id="ARBA00022765"/>
    </source>
</evidence>
<dbReference type="GO" id="GO:0001669">
    <property type="term" value="C:acrosomal vesicle"/>
    <property type="evidence" value="ECO:0007669"/>
    <property type="project" value="UniProtKB-SubCell"/>
</dbReference>
<keyword evidence="4" id="KW-0597">Phosphoprotein</keyword>
<feature type="compositionally biased region" description="Low complexity" evidence="15">
    <location>
        <begin position="13"/>
        <end position="27"/>
    </location>
</feature>